<comment type="caution">
    <text evidence="1">The sequence shown here is derived from an EMBL/GenBank/DDBJ whole genome shotgun (WGS) entry which is preliminary data.</text>
</comment>
<sequence>MWRTGDGSGGGVGGVVLLGVGQGGAVWCGGGGLSRLRHRGFVQYWVTGRGSALLQDLGRPVSPVTRENSGSVYENVHFTEKAPQLLETLVTADGKHDLRY</sequence>
<reference evidence="1 2" key="1">
    <citation type="submission" date="2019-05" db="EMBL/GenBank/DDBJ databases">
        <title>Another draft genome of Portunus trituberculatus and its Hox gene families provides insights of decapod evolution.</title>
        <authorList>
            <person name="Jeong J.-H."/>
            <person name="Song I."/>
            <person name="Kim S."/>
            <person name="Choi T."/>
            <person name="Kim D."/>
            <person name="Ryu S."/>
            <person name="Kim W."/>
        </authorList>
    </citation>
    <scope>NUCLEOTIDE SEQUENCE [LARGE SCALE GENOMIC DNA]</scope>
    <source>
        <tissue evidence="1">Muscle</tissue>
    </source>
</reference>
<evidence type="ECO:0000313" key="2">
    <source>
        <dbReference type="Proteomes" id="UP000324222"/>
    </source>
</evidence>
<name>A0A5B7HWL3_PORTR</name>
<evidence type="ECO:0000313" key="1">
    <source>
        <dbReference type="EMBL" id="MPC74149.1"/>
    </source>
</evidence>
<proteinExistence type="predicted"/>
<gene>
    <name evidence="1" type="ORF">E2C01_068498</name>
</gene>
<keyword evidence="2" id="KW-1185">Reference proteome</keyword>
<dbReference type="Proteomes" id="UP000324222">
    <property type="component" value="Unassembled WGS sequence"/>
</dbReference>
<organism evidence="1 2">
    <name type="scientific">Portunus trituberculatus</name>
    <name type="common">Swimming crab</name>
    <name type="synonym">Neptunus trituberculatus</name>
    <dbReference type="NCBI Taxonomy" id="210409"/>
    <lineage>
        <taxon>Eukaryota</taxon>
        <taxon>Metazoa</taxon>
        <taxon>Ecdysozoa</taxon>
        <taxon>Arthropoda</taxon>
        <taxon>Crustacea</taxon>
        <taxon>Multicrustacea</taxon>
        <taxon>Malacostraca</taxon>
        <taxon>Eumalacostraca</taxon>
        <taxon>Eucarida</taxon>
        <taxon>Decapoda</taxon>
        <taxon>Pleocyemata</taxon>
        <taxon>Brachyura</taxon>
        <taxon>Eubrachyura</taxon>
        <taxon>Portunoidea</taxon>
        <taxon>Portunidae</taxon>
        <taxon>Portuninae</taxon>
        <taxon>Portunus</taxon>
    </lineage>
</organism>
<accession>A0A5B7HWL3</accession>
<dbReference type="EMBL" id="VSRR010038343">
    <property type="protein sequence ID" value="MPC74149.1"/>
    <property type="molecule type" value="Genomic_DNA"/>
</dbReference>
<dbReference type="AlphaFoldDB" id="A0A5B7HWL3"/>
<protein>
    <submittedName>
        <fullName evidence="1">Uncharacterized protein</fullName>
    </submittedName>
</protein>